<evidence type="ECO:0000256" key="4">
    <source>
        <dbReference type="ARBA" id="ARBA00022475"/>
    </source>
</evidence>
<evidence type="ECO:0000256" key="7">
    <source>
        <dbReference type="ARBA" id="ARBA00023136"/>
    </source>
</evidence>
<dbReference type="PANTHER" id="PTHR34979">
    <property type="entry name" value="INNER MEMBRANE PROTEIN YGAZ"/>
    <property type="match status" value="1"/>
</dbReference>
<keyword evidence="7 8" id="KW-0472">Membrane</keyword>
<dbReference type="EMBL" id="FLUQ01000001">
    <property type="protein sequence ID" value="SBV99342.1"/>
    <property type="molecule type" value="Genomic_DNA"/>
</dbReference>
<evidence type="ECO:0000256" key="8">
    <source>
        <dbReference type="SAM" id="Phobius"/>
    </source>
</evidence>
<evidence type="ECO:0000313" key="9">
    <source>
        <dbReference type="EMBL" id="SBV99342.1"/>
    </source>
</evidence>
<evidence type="ECO:0000256" key="5">
    <source>
        <dbReference type="ARBA" id="ARBA00022692"/>
    </source>
</evidence>
<feature type="transmembrane region" description="Helical" evidence="8">
    <location>
        <begin position="161"/>
        <end position="178"/>
    </location>
</feature>
<reference evidence="9" key="1">
    <citation type="submission" date="2016-04" db="EMBL/GenBank/DDBJ databases">
        <authorList>
            <person name="Evans L.H."/>
            <person name="Alamgir A."/>
            <person name="Owens N."/>
            <person name="Weber N.D."/>
            <person name="Virtaneva K."/>
            <person name="Barbian K."/>
            <person name="Babar A."/>
            <person name="Rosenke K."/>
        </authorList>
    </citation>
    <scope>NUCLEOTIDE SEQUENCE</scope>
    <source>
        <strain evidence="9">86</strain>
    </source>
</reference>
<name>A0A212JIT3_9DELT</name>
<evidence type="ECO:0000256" key="1">
    <source>
        <dbReference type="ARBA" id="ARBA00004651"/>
    </source>
</evidence>
<keyword evidence="5 8" id="KW-0812">Transmembrane</keyword>
<evidence type="ECO:0000256" key="6">
    <source>
        <dbReference type="ARBA" id="ARBA00022989"/>
    </source>
</evidence>
<keyword evidence="3" id="KW-0813">Transport</keyword>
<sequence length="235" mass="24306">MTNFLRGAKLAIPIVLGYLPVGFAFGVLAVQAGMAPLIAALMSLVVYAGSSQLIAAGLFGAGIGPAGIILTTFIVNLRHMLMSAALTPFLKHWGRPLQAWFAFELTDESFAANLGHFYASKTVNTGEALGLNAFAHAGWFAGSVVGVLFDSAIGDIKPLGLDFALPAMFIALILPHLAVPRRLLAVISGAFLSLAFALAGAGQWNVVLATLCAATLAAFMPAPGRGAAKEDSPRA</sequence>
<feature type="transmembrane region" description="Helical" evidence="8">
    <location>
        <begin position="129"/>
        <end position="149"/>
    </location>
</feature>
<accession>A0A212JIT3</accession>
<evidence type="ECO:0000256" key="2">
    <source>
        <dbReference type="ARBA" id="ARBA00010735"/>
    </source>
</evidence>
<dbReference type="AlphaFoldDB" id="A0A212JIT3"/>
<organism evidence="9">
    <name type="scientific">uncultured delta proteobacterium</name>
    <dbReference type="NCBI Taxonomy" id="34034"/>
    <lineage>
        <taxon>Bacteria</taxon>
        <taxon>Deltaproteobacteria</taxon>
        <taxon>environmental samples</taxon>
    </lineage>
</organism>
<protein>
    <submittedName>
        <fullName evidence="9">AzlC family protein</fullName>
    </submittedName>
</protein>
<keyword evidence="6 8" id="KW-1133">Transmembrane helix</keyword>
<comment type="similarity">
    <text evidence="2">Belongs to the AzlC family.</text>
</comment>
<evidence type="ECO:0000256" key="3">
    <source>
        <dbReference type="ARBA" id="ARBA00022448"/>
    </source>
</evidence>
<proteinExistence type="inferred from homology"/>
<feature type="transmembrane region" description="Helical" evidence="8">
    <location>
        <begin position="183"/>
        <end position="200"/>
    </location>
</feature>
<comment type="subcellular location">
    <subcellularLocation>
        <location evidence="1">Cell membrane</location>
        <topology evidence="1">Multi-pass membrane protein</topology>
    </subcellularLocation>
</comment>
<dbReference type="PANTHER" id="PTHR34979:SF1">
    <property type="entry name" value="INNER MEMBRANE PROTEIN YGAZ"/>
    <property type="match status" value="1"/>
</dbReference>
<feature type="transmembrane region" description="Helical" evidence="8">
    <location>
        <begin position="21"/>
        <end position="47"/>
    </location>
</feature>
<feature type="transmembrane region" description="Helical" evidence="8">
    <location>
        <begin position="206"/>
        <end position="224"/>
    </location>
</feature>
<keyword evidence="4" id="KW-1003">Cell membrane</keyword>
<gene>
    <name evidence="9" type="ORF">KL86DPRO_11569</name>
</gene>
<dbReference type="Pfam" id="PF03591">
    <property type="entry name" value="AzlC"/>
    <property type="match status" value="1"/>
</dbReference>
<dbReference type="GO" id="GO:1903785">
    <property type="term" value="P:L-valine transmembrane transport"/>
    <property type="evidence" value="ECO:0007669"/>
    <property type="project" value="TreeGrafter"/>
</dbReference>
<dbReference type="GO" id="GO:0005886">
    <property type="term" value="C:plasma membrane"/>
    <property type="evidence" value="ECO:0007669"/>
    <property type="project" value="UniProtKB-SubCell"/>
</dbReference>
<feature type="transmembrane region" description="Helical" evidence="8">
    <location>
        <begin position="53"/>
        <end position="75"/>
    </location>
</feature>
<dbReference type="InterPro" id="IPR011606">
    <property type="entry name" value="Brnchd-chn_aa_trnsp_permease"/>
</dbReference>